<proteinExistence type="predicted"/>
<comment type="caution">
    <text evidence="2">The sequence shown here is derived from an EMBL/GenBank/DDBJ whole genome shotgun (WGS) entry which is preliminary data.</text>
</comment>
<dbReference type="RefSeq" id="WP_371754923.1">
    <property type="nucleotide sequence ID" value="NZ_JAYJLD010000022.1"/>
</dbReference>
<gene>
    <name evidence="2" type="ORF">VF724_14125</name>
</gene>
<evidence type="ECO:0000313" key="2">
    <source>
        <dbReference type="EMBL" id="MEB3102801.1"/>
    </source>
</evidence>
<dbReference type="Proteomes" id="UP001310386">
    <property type="component" value="Unassembled WGS sequence"/>
</dbReference>
<keyword evidence="3" id="KW-1185">Reference proteome</keyword>
<keyword evidence="1" id="KW-1133">Transmembrane helix</keyword>
<evidence type="ECO:0000313" key="3">
    <source>
        <dbReference type="Proteomes" id="UP001310386"/>
    </source>
</evidence>
<evidence type="ECO:0000256" key="1">
    <source>
        <dbReference type="SAM" id="Phobius"/>
    </source>
</evidence>
<sequence>MKRRRERQASYEQLFVRFSNRMEQLLVKGIIALGLLLVTAQIVLQVPEWRSYVSKIDRIEGKRSYIFPQSGEIYPFSIDWAEK</sequence>
<dbReference type="EMBL" id="JAYJLD010000022">
    <property type="protein sequence ID" value="MEB3102801.1"/>
    <property type="molecule type" value="Genomic_DNA"/>
</dbReference>
<organism evidence="2 3">
    <name type="scientific">Ferviditalea candida</name>
    <dbReference type="NCBI Taxonomy" id="3108399"/>
    <lineage>
        <taxon>Bacteria</taxon>
        <taxon>Bacillati</taxon>
        <taxon>Bacillota</taxon>
        <taxon>Bacilli</taxon>
        <taxon>Bacillales</taxon>
        <taxon>Paenibacillaceae</taxon>
        <taxon>Ferviditalea</taxon>
    </lineage>
</organism>
<name>A0ABU5ZND6_9BACL</name>
<reference evidence="2" key="1">
    <citation type="submission" date="2023-12" db="EMBL/GenBank/DDBJ databases">
        <title>Fervidustalea candida gen. nov., sp. nov., a novel member of the family Paenibacillaceae isolated from a geothermal area.</title>
        <authorList>
            <person name="Li W.-J."/>
            <person name="Jiao J.-Y."/>
            <person name="Chen Y."/>
        </authorList>
    </citation>
    <scope>NUCLEOTIDE SEQUENCE</scope>
    <source>
        <strain evidence="2">SYSU GA230002</strain>
    </source>
</reference>
<keyword evidence="1" id="KW-0472">Membrane</keyword>
<protein>
    <submittedName>
        <fullName evidence="2">Uncharacterized protein</fullName>
    </submittedName>
</protein>
<accession>A0ABU5ZND6</accession>
<keyword evidence="1" id="KW-0812">Transmembrane</keyword>
<feature type="transmembrane region" description="Helical" evidence="1">
    <location>
        <begin position="25"/>
        <end position="44"/>
    </location>
</feature>